<evidence type="ECO:0000313" key="3">
    <source>
        <dbReference type="Proteomes" id="UP000789901"/>
    </source>
</evidence>
<organism evidence="2 3">
    <name type="scientific">Gigaspora margarita</name>
    <dbReference type="NCBI Taxonomy" id="4874"/>
    <lineage>
        <taxon>Eukaryota</taxon>
        <taxon>Fungi</taxon>
        <taxon>Fungi incertae sedis</taxon>
        <taxon>Mucoromycota</taxon>
        <taxon>Glomeromycotina</taxon>
        <taxon>Glomeromycetes</taxon>
        <taxon>Diversisporales</taxon>
        <taxon>Gigasporaceae</taxon>
        <taxon>Gigaspora</taxon>
    </lineage>
</organism>
<feature type="compositionally biased region" description="Polar residues" evidence="1">
    <location>
        <begin position="9"/>
        <end position="21"/>
    </location>
</feature>
<keyword evidence="3" id="KW-1185">Reference proteome</keyword>
<feature type="compositionally biased region" description="Basic and acidic residues" evidence="1">
    <location>
        <begin position="36"/>
        <end position="45"/>
    </location>
</feature>
<comment type="caution">
    <text evidence="2">The sequence shown here is derived from an EMBL/GenBank/DDBJ whole genome shotgun (WGS) entry which is preliminary data.</text>
</comment>
<proteinExistence type="predicted"/>
<evidence type="ECO:0000256" key="1">
    <source>
        <dbReference type="SAM" id="MobiDB-lite"/>
    </source>
</evidence>
<sequence>MFVWRQENVPVNSLENANLPHTSDLDGGHNINSRNDQQELPHPKLTESPIQERNLSGPKNYVNVPVNPLENTNLVIN</sequence>
<accession>A0ABN7UFK8</accession>
<feature type="region of interest" description="Disordered" evidence="1">
    <location>
        <begin position="1"/>
        <end position="66"/>
    </location>
</feature>
<dbReference type="Proteomes" id="UP000789901">
    <property type="component" value="Unassembled WGS sequence"/>
</dbReference>
<reference evidence="2 3" key="1">
    <citation type="submission" date="2021-06" db="EMBL/GenBank/DDBJ databases">
        <authorList>
            <person name="Kallberg Y."/>
            <person name="Tangrot J."/>
            <person name="Rosling A."/>
        </authorList>
    </citation>
    <scope>NUCLEOTIDE SEQUENCE [LARGE SCALE GENOMIC DNA]</scope>
    <source>
        <strain evidence="2 3">120-4 pot B 10/14</strain>
    </source>
</reference>
<name>A0ABN7UFK8_GIGMA</name>
<protein>
    <submittedName>
        <fullName evidence="2">34098_t:CDS:1</fullName>
    </submittedName>
</protein>
<gene>
    <name evidence="2" type="ORF">GMARGA_LOCUS4955</name>
</gene>
<evidence type="ECO:0000313" key="2">
    <source>
        <dbReference type="EMBL" id="CAG8559706.1"/>
    </source>
</evidence>
<dbReference type="EMBL" id="CAJVQB010002031">
    <property type="protein sequence ID" value="CAG8559706.1"/>
    <property type="molecule type" value="Genomic_DNA"/>
</dbReference>